<gene>
    <name evidence="1" type="ORF">K431DRAFT_224624</name>
</gene>
<dbReference type="OrthoDB" id="3849578at2759"/>
<evidence type="ECO:0000313" key="2">
    <source>
        <dbReference type="Proteomes" id="UP000799441"/>
    </source>
</evidence>
<accession>A0A9P4QAI7</accession>
<name>A0A9P4QAI7_9PEZI</name>
<evidence type="ECO:0008006" key="3">
    <source>
        <dbReference type="Google" id="ProtNLM"/>
    </source>
</evidence>
<dbReference type="Proteomes" id="UP000799441">
    <property type="component" value="Unassembled WGS sequence"/>
</dbReference>
<comment type="caution">
    <text evidence="1">The sequence shown here is derived from an EMBL/GenBank/DDBJ whole genome shotgun (WGS) entry which is preliminary data.</text>
</comment>
<dbReference type="EMBL" id="MU003792">
    <property type="protein sequence ID" value="KAF2721234.1"/>
    <property type="molecule type" value="Genomic_DNA"/>
</dbReference>
<keyword evidence="2" id="KW-1185">Reference proteome</keyword>
<protein>
    <recommendedName>
        <fullName evidence="3">F-box domain-containing protein</fullName>
    </recommendedName>
</protein>
<dbReference type="InterPro" id="IPR038883">
    <property type="entry name" value="AN11006-like"/>
</dbReference>
<dbReference type="PANTHER" id="PTHR42085:SF2">
    <property type="entry name" value="F-BOX DOMAIN-CONTAINING PROTEIN"/>
    <property type="match status" value="1"/>
</dbReference>
<dbReference type="AlphaFoldDB" id="A0A9P4QAI7"/>
<reference evidence="1" key="1">
    <citation type="journal article" date="2020" name="Stud. Mycol.">
        <title>101 Dothideomycetes genomes: a test case for predicting lifestyles and emergence of pathogens.</title>
        <authorList>
            <person name="Haridas S."/>
            <person name="Albert R."/>
            <person name="Binder M."/>
            <person name="Bloem J."/>
            <person name="Labutti K."/>
            <person name="Salamov A."/>
            <person name="Andreopoulos B."/>
            <person name="Baker S."/>
            <person name="Barry K."/>
            <person name="Bills G."/>
            <person name="Bluhm B."/>
            <person name="Cannon C."/>
            <person name="Castanera R."/>
            <person name="Culley D."/>
            <person name="Daum C."/>
            <person name="Ezra D."/>
            <person name="Gonzalez J."/>
            <person name="Henrissat B."/>
            <person name="Kuo A."/>
            <person name="Liang C."/>
            <person name="Lipzen A."/>
            <person name="Lutzoni F."/>
            <person name="Magnuson J."/>
            <person name="Mondo S."/>
            <person name="Nolan M."/>
            <person name="Ohm R."/>
            <person name="Pangilinan J."/>
            <person name="Park H.-J."/>
            <person name="Ramirez L."/>
            <person name="Alfaro M."/>
            <person name="Sun H."/>
            <person name="Tritt A."/>
            <person name="Yoshinaga Y."/>
            <person name="Zwiers L.-H."/>
            <person name="Turgeon B."/>
            <person name="Goodwin S."/>
            <person name="Spatafora J."/>
            <person name="Crous P."/>
            <person name="Grigoriev I."/>
        </authorList>
    </citation>
    <scope>NUCLEOTIDE SEQUENCE</scope>
    <source>
        <strain evidence="1">CBS 116435</strain>
    </source>
</reference>
<dbReference type="PANTHER" id="PTHR42085">
    <property type="entry name" value="F-BOX DOMAIN-CONTAINING PROTEIN"/>
    <property type="match status" value="1"/>
</dbReference>
<sequence>MALLELPSELRLRIYEYLPCLQHDTPARVSNEQIPITPAICRVNRQLRLEALPLYAKTAYFCIDLGSPDSSSRDRLGIWATTLQPWLQHVRIFRLMRHWESQGRSDSKNDVGFYLNLHKITLPYEHPERWSCTSGTHPTPNDLRGMRLESAELLQSRIDAVLNRHDSIGGFDRARLELIISAIDVVAAHPVSLYDLDQSDAGRRRRRQTWERMARRLQVLTGNSMTGVSFTSY</sequence>
<organism evidence="1 2">
    <name type="scientific">Polychaeton citri CBS 116435</name>
    <dbReference type="NCBI Taxonomy" id="1314669"/>
    <lineage>
        <taxon>Eukaryota</taxon>
        <taxon>Fungi</taxon>
        <taxon>Dikarya</taxon>
        <taxon>Ascomycota</taxon>
        <taxon>Pezizomycotina</taxon>
        <taxon>Dothideomycetes</taxon>
        <taxon>Dothideomycetidae</taxon>
        <taxon>Capnodiales</taxon>
        <taxon>Capnodiaceae</taxon>
        <taxon>Polychaeton</taxon>
    </lineage>
</organism>
<evidence type="ECO:0000313" key="1">
    <source>
        <dbReference type="EMBL" id="KAF2721234.1"/>
    </source>
</evidence>
<proteinExistence type="predicted"/>